<accession>A0A7W7R9Z6</accession>
<keyword evidence="2" id="KW-1185">Reference proteome</keyword>
<dbReference type="RefSeq" id="WP_184944827.1">
    <property type="nucleotide sequence ID" value="NZ_JACHJV010000002.1"/>
</dbReference>
<organism evidence="1 2">
    <name type="scientific">Kitasatospora kifunensis</name>
    <name type="common">Streptomyces kifunensis</name>
    <dbReference type="NCBI Taxonomy" id="58351"/>
    <lineage>
        <taxon>Bacteria</taxon>
        <taxon>Bacillati</taxon>
        <taxon>Actinomycetota</taxon>
        <taxon>Actinomycetes</taxon>
        <taxon>Kitasatosporales</taxon>
        <taxon>Streptomycetaceae</taxon>
        <taxon>Kitasatospora</taxon>
    </lineage>
</organism>
<comment type="caution">
    <text evidence="1">The sequence shown here is derived from an EMBL/GenBank/DDBJ whole genome shotgun (WGS) entry which is preliminary data.</text>
</comment>
<protein>
    <submittedName>
        <fullName evidence="1">Uncharacterized protein</fullName>
    </submittedName>
</protein>
<name>A0A7W7R9Z6_KITKI</name>
<dbReference type="Proteomes" id="UP000540506">
    <property type="component" value="Unassembled WGS sequence"/>
</dbReference>
<gene>
    <name evidence="1" type="ORF">FHR34_007075</name>
</gene>
<evidence type="ECO:0000313" key="2">
    <source>
        <dbReference type="Proteomes" id="UP000540506"/>
    </source>
</evidence>
<dbReference type="EMBL" id="JACHJV010000002">
    <property type="protein sequence ID" value="MBB4927980.1"/>
    <property type="molecule type" value="Genomic_DNA"/>
</dbReference>
<dbReference type="AlphaFoldDB" id="A0A7W7R9Z6"/>
<sequence>MNELYRQALNGTLVSADTGNRTSMTVTNATPVHLLVYWVGLDGLLYGRNPRTRKSAPGYPGQVLDPGTTATWTTIDRSYRFVAKAGYSGAFAAAWQVGRDNAAVTISGRDLLDPDDIGEPPVPSKAVIIPPNGPRILVGAGALHNGHFVTREQFWQRLPESYSLAAGEDKTVNYTQTQGMQASSSDTKTVTGSVSASAGGGWGPFSASVNASLSKSSTRTQQVTVSTETTNFTSNQYTNDTAHGRICLFWQLMDILTVFDGTGTPLASVVSAKGPAVVWGPVNIDDELEAGTEINLARRADRPEVPEIVAVRQADGRLLPDGPMPSYRGT</sequence>
<reference evidence="1 2" key="1">
    <citation type="submission" date="2020-08" db="EMBL/GenBank/DDBJ databases">
        <title>Sequencing the genomes of 1000 actinobacteria strains.</title>
        <authorList>
            <person name="Klenk H.-P."/>
        </authorList>
    </citation>
    <scope>NUCLEOTIDE SEQUENCE [LARGE SCALE GENOMIC DNA]</scope>
    <source>
        <strain evidence="1 2">DSM 41654</strain>
    </source>
</reference>
<evidence type="ECO:0000313" key="1">
    <source>
        <dbReference type="EMBL" id="MBB4927980.1"/>
    </source>
</evidence>
<proteinExistence type="predicted"/>